<evidence type="ECO:0000256" key="11">
    <source>
        <dbReference type="PIRSR" id="PIRSR604808-3"/>
    </source>
</evidence>
<feature type="active site" description="Proton acceptor" evidence="9">
    <location>
        <position position="336"/>
    </location>
</feature>
<gene>
    <name evidence="17" type="primary">LOC118416820</name>
</gene>
<evidence type="ECO:0000313" key="16">
    <source>
        <dbReference type="Proteomes" id="UP000001554"/>
    </source>
</evidence>
<dbReference type="OrthoDB" id="391817at2759"/>
<feature type="compositionally biased region" description="Low complexity" evidence="14">
    <location>
        <begin position="505"/>
        <end position="518"/>
    </location>
</feature>
<evidence type="ECO:0000256" key="4">
    <source>
        <dbReference type="ARBA" id="ARBA00022771"/>
    </source>
</evidence>
<evidence type="ECO:0000256" key="6">
    <source>
        <dbReference type="ARBA" id="ARBA00022833"/>
    </source>
</evidence>
<keyword evidence="13" id="KW-0227">DNA damage</keyword>
<evidence type="ECO:0000256" key="12">
    <source>
        <dbReference type="PROSITE-ProRule" id="PRU01343"/>
    </source>
</evidence>
<keyword evidence="3 10" id="KW-0479">Metal-binding</keyword>
<dbReference type="PROSITE" id="PS51999">
    <property type="entry name" value="ZF_GRF"/>
    <property type="match status" value="1"/>
</dbReference>
<dbReference type="KEGG" id="bfo:118416820"/>
<evidence type="ECO:0000256" key="10">
    <source>
        <dbReference type="PIRSR" id="PIRSR604808-2"/>
    </source>
</evidence>
<dbReference type="GeneID" id="118416820"/>
<dbReference type="GO" id="GO:0008311">
    <property type="term" value="F:double-stranded DNA 3'-5' DNA exonuclease activity"/>
    <property type="evidence" value="ECO:0000318"/>
    <property type="project" value="GO_Central"/>
</dbReference>
<feature type="compositionally biased region" description="Basic and acidic residues" evidence="14">
    <location>
        <begin position="446"/>
        <end position="462"/>
    </location>
</feature>
<feature type="site" description="Transition state stabilizer" evidence="11">
    <location>
        <position position="187"/>
    </location>
</feature>
<feature type="binding site" evidence="10">
    <location>
        <position position="187"/>
    </location>
    <ligand>
        <name>Mg(2+)</name>
        <dbReference type="ChEBI" id="CHEBI:18420"/>
        <label>1</label>
    </ligand>
</feature>
<keyword evidence="13" id="KW-0234">DNA repair</keyword>
<dbReference type="NCBIfam" id="TIGR00633">
    <property type="entry name" value="xth"/>
    <property type="match status" value="1"/>
</dbReference>
<dbReference type="PROSITE" id="PS00726">
    <property type="entry name" value="AP_NUCLEASE_F1_1"/>
    <property type="match status" value="1"/>
</dbReference>
<feature type="compositionally biased region" description="Low complexity" evidence="14">
    <location>
        <begin position="236"/>
        <end position="247"/>
    </location>
</feature>
<dbReference type="AlphaFoldDB" id="A0A9J7MSX0"/>
<comment type="catalytic activity">
    <reaction evidence="1">
        <text>Exonucleolytic cleavage in the 3'- to 5'-direction to yield nucleoside 5'-phosphates.</text>
        <dbReference type="EC" id="3.1.11.2"/>
    </reaction>
</comment>
<accession>A0A9J7MSX0</accession>
<feature type="region of interest" description="Disordered" evidence="14">
    <location>
        <begin position="382"/>
        <end position="468"/>
    </location>
</feature>
<keyword evidence="10" id="KW-0464">Manganese</keyword>
<feature type="compositionally biased region" description="Polar residues" evidence="14">
    <location>
        <begin position="223"/>
        <end position="235"/>
    </location>
</feature>
<evidence type="ECO:0000256" key="5">
    <source>
        <dbReference type="ARBA" id="ARBA00022801"/>
    </source>
</evidence>
<dbReference type="Gene3D" id="3.60.10.10">
    <property type="entry name" value="Endonuclease/exonuclease/phosphatase"/>
    <property type="match status" value="1"/>
</dbReference>
<evidence type="ECO:0000259" key="15">
    <source>
        <dbReference type="PROSITE" id="PS51999"/>
    </source>
</evidence>
<dbReference type="GO" id="GO:0006284">
    <property type="term" value="P:base-excision repair"/>
    <property type="evidence" value="ECO:0000318"/>
    <property type="project" value="GO_Central"/>
</dbReference>
<evidence type="ECO:0000256" key="14">
    <source>
        <dbReference type="SAM" id="MobiDB-lite"/>
    </source>
</evidence>
<sequence>MRILTWNINGVRATKEPLKQVLDSLDADIVCLQETKVTRDQLDEASAIVEGYSSYFSFSRVRSGYSGVATYCKDGATPIKAEEGLTGLLTNQKEEDIIGCYGDQTMFTEDELRLLDKEGRAVITQHTIRDTDGKECPLAVINVYCPRADPEKEERKDFKLRFYRLLQTRAQALLQAGSHVIVLGDVNTSHKPIDHCDPDDVEYFSENPGRKWLDQFLLDPHQTGDSGSSGDTLIGQSNQPINPNNQSDVASDQLDTSLDSSIQADNASEKGQGGNFVDTFRFFHPTQRSAFTCWSTVTGARQTNYGTRIDYIFANRALLNQFQDCTIMPEVEGSDHCPVRGELACIVVASGKCPALCSKYMPEFVGKQQKLSAFFTKVKKGENGEEKSSQDSVSSSQGTSDGHSEICSQQSTSQSWENHSSESEGSSIISTTKHGQSQHRTSVKRSASDHIGRGMKKQKTDQGKQGTLLSFFGKKTKIEADEKRKANTLDVTQENPERDVACENVVSSQSVHPSNSSVDVDDSVRKESKHAENDKSTVETKPKQNQAAFWKTVLKGPPPPPPCKGHREPCVLRTVKKQGPNFGKQFYVCARPQGHSSNPAARCDHFQWVSRGKDK</sequence>
<evidence type="ECO:0000256" key="9">
    <source>
        <dbReference type="PIRSR" id="PIRSR604808-1"/>
    </source>
</evidence>
<evidence type="ECO:0000256" key="8">
    <source>
        <dbReference type="ARBA" id="ARBA00023242"/>
    </source>
</evidence>
<keyword evidence="7 10" id="KW-0460">Magnesium</keyword>
<reference evidence="16" key="1">
    <citation type="journal article" date="2020" name="Nat. Ecol. Evol.">
        <title>Deeply conserved synteny resolves early events in vertebrate evolution.</title>
        <authorList>
            <person name="Simakov O."/>
            <person name="Marletaz F."/>
            <person name="Yue J.X."/>
            <person name="O'Connell B."/>
            <person name="Jenkins J."/>
            <person name="Brandt A."/>
            <person name="Calef R."/>
            <person name="Tung C.H."/>
            <person name="Huang T.K."/>
            <person name="Schmutz J."/>
            <person name="Satoh N."/>
            <person name="Yu J.K."/>
            <person name="Putnam N.H."/>
            <person name="Green R.E."/>
            <person name="Rokhsar D.S."/>
        </authorList>
    </citation>
    <scope>NUCLEOTIDE SEQUENCE [LARGE SCALE GENOMIC DNA]</scope>
    <source>
        <strain evidence="16">S238N-H82</strain>
    </source>
</reference>
<comment type="similarity">
    <text evidence="2 13">Belongs to the DNA repair enzymes AP/ExoA family.</text>
</comment>
<evidence type="ECO:0000256" key="13">
    <source>
        <dbReference type="RuleBase" id="RU362131"/>
    </source>
</evidence>
<dbReference type="InterPro" id="IPR036691">
    <property type="entry name" value="Endo/exonu/phosph_ase_sf"/>
</dbReference>
<feature type="compositionally biased region" description="Polar residues" evidence="14">
    <location>
        <begin position="431"/>
        <end position="440"/>
    </location>
</feature>
<dbReference type="Pfam" id="PF06839">
    <property type="entry name" value="Zn_ribbon_GRF"/>
    <property type="match status" value="1"/>
</dbReference>
<dbReference type="PANTHER" id="PTHR22748">
    <property type="entry name" value="AP ENDONUCLEASE"/>
    <property type="match status" value="1"/>
</dbReference>
<protein>
    <recommendedName>
        <fullName evidence="13">DNA-(apurinic or apyrimidinic site) endonuclease</fullName>
        <ecNumber evidence="13">3.1.-.-</ecNumber>
    </recommendedName>
</protein>
<feature type="binding site" evidence="10">
    <location>
        <position position="7"/>
    </location>
    <ligand>
        <name>Mg(2+)</name>
        <dbReference type="ChEBI" id="CHEBI:18420"/>
        <label>1</label>
    </ligand>
</feature>
<evidence type="ECO:0000313" key="17">
    <source>
        <dbReference type="RefSeq" id="XP_035677975.1"/>
    </source>
</evidence>
<feature type="site" description="Interaction with DNA substrate" evidence="11">
    <location>
        <position position="336"/>
    </location>
</feature>
<evidence type="ECO:0000256" key="3">
    <source>
        <dbReference type="ARBA" id="ARBA00022723"/>
    </source>
</evidence>
<dbReference type="OMA" id="SFWICPR"/>
<evidence type="ECO:0000256" key="1">
    <source>
        <dbReference type="ARBA" id="ARBA00000493"/>
    </source>
</evidence>
<organism evidence="16 17">
    <name type="scientific">Branchiostoma floridae</name>
    <name type="common">Florida lancelet</name>
    <name type="synonym">Amphioxus</name>
    <dbReference type="NCBI Taxonomy" id="7739"/>
    <lineage>
        <taxon>Eukaryota</taxon>
        <taxon>Metazoa</taxon>
        <taxon>Chordata</taxon>
        <taxon>Cephalochordata</taxon>
        <taxon>Leptocardii</taxon>
        <taxon>Amphioxiformes</taxon>
        <taxon>Branchiostomatidae</taxon>
        <taxon>Branchiostoma</taxon>
    </lineage>
</organism>
<dbReference type="Pfam" id="PF03372">
    <property type="entry name" value="Exo_endo_phos"/>
    <property type="match status" value="1"/>
</dbReference>
<feature type="binding site" evidence="10">
    <location>
        <position position="34"/>
    </location>
    <ligand>
        <name>Mg(2+)</name>
        <dbReference type="ChEBI" id="CHEBI:18420"/>
        <label>1</label>
    </ligand>
</feature>
<feature type="binding site" evidence="10">
    <location>
        <position position="335"/>
    </location>
    <ligand>
        <name>Mg(2+)</name>
        <dbReference type="ChEBI" id="CHEBI:18420"/>
        <label>1</label>
    </ligand>
</feature>
<dbReference type="RefSeq" id="XP_035677975.1">
    <property type="nucleotide sequence ID" value="XM_035822082.1"/>
</dbReference>
<dbReference type="GO" id="GO:0003906">
    <property type="term" value="F:DNA-(apurinic or apyrimidinic site) endonuclease activity"/>
    <property type="evidence" value="ECO:0000318"/>
    <property type="project" value="GO_Central"/>
</dbReference>
<dbReference type="GO" id="GO:0003677">
    <property type="term" value="F:DNA binding"/>
    <property type="evidence" value="ECO:0007669"/>
    <property type="project" value="InterPro"/>
</dbReference>
<dbReference type="EC" id="3.1.-.-" evidence="13"/>
<evidence type="ECO:0000256" key="2">
    <source>
        <dbReference type="ARBA" id="ARBA00007092"/>
    </source>
</evidence>
<feature type="active site" evidence="9">
    <location>
        <position position="144"/>
    </location>
</feature>
<feature type="binding site" evidence="10">
    <location>
        <position position="336"/>
    </location>
    <ligand>
        <name>Mg(2+)</name>
        <dbReference type="ChEBI" id="CHEBI:18420"/>
        <label>1</label>
    </ligand>
</feature>
<feature type="active site" description="Proton donor/acceptor" evidence="9">
    <location>
        <position position="185"/>
    </location>
</feature>
<feature type="compositionally biased region" description="Basic and acidic residues" evidence="14">
    <location>
        <begin position="522"/>
        <end position="542"/>
    </location>
</feature>
<dbReference type="InterPro" id="IPR020847">
    <property type="entry name" value="AP_endonuclease_F1_BS"/>
</dbReference>
<feature type="compositionally biased region" description="Polar residues" evidence="14">
    <location>
        <begin position="406"/>
        <end position="418"/>
    </location>
</feature>
<feature type="region of interest" description="Disordered" evidence="14">
    <location>
        <begin position="504"/>
        <end position="546"/>
    </location>
</feature>
<dbReference type="InterPro" id="IPR010666">
    <property type="entry name" value="Znf_GRF"/>
</dbReference>
<proteinExistence type="inferred from homology"/>
<dbReference type="GO" id="GO:0008081">
    <property type="term" value="F:phosphoric diester hydrolase activity"/>
    <property type="evidence" value="ECO:0000318"/>
    <property type="project" value="GO_Central"/>
</dbReference>
<name>A0A9J7MSX0_BRAFL</name>
<dbReference type="Proteomes" id="UP000001554">
    <property type="component" value="Chromosome 5"/>
</dbReference>
<feature type="domain" description="GRF-type" evidence="15">
    <location>
        <begin position="563"/>
        <end position="612"/>
    </location>
</feature>
<keyword evidence="8" id="KW-0539">Nucleus</keyword>
<evidence type="ECO:0000256" key="7">
    <source>
        <dbReference type="ARBA" id="ARBA00022842"/>
    </source>
</evidence>
<dbReference type="InterPro" id="IPR004808">
    <property type="entry name" value="AP_endonuc_1"/>
</dbReference>
<feature type="binding site" evidence="10">
    <location>
        <position position="185"/>
    </location>
    <ligand>
        <name>Mg(2+)</name>
        <dbReference type="ChEBI" id="CHEBI:18420"/>
        <label>1</label>
    </ligand>
</feature>
<dbReference type="InterPro" id="IPR005135">
    <property type="entry name" value="Endo/exonuclease/phosphatase"/>
</dbReference>
<feature type="site" description="Important for catalytic activity" evidence="11">
    <location>
        <position position="310"/>
    </location>
</feature>
<dbReference type="SUPFAM" id="SSF56219">
    <property type="entry name" value="DNase I-like"/>
    <property type="match status" value="1"/>
</dbReference>
<feature type="region of interest" description="Disordered" evidence="14">
    <location>
        <begin position="221"/>
        <end position="254"/>
    </location>
</feature>
<dbReference type="GO" id="GO:0005634">
    <property type="term" value="C:nucleus"/>
    <property type="evidence" value="ECO:0000318"/>
    <property type="project" value="GO_Central"/>
</dbReference>
<feature type="compositionally biased region" description="Low complexity" evidence="14">
    <location>
        <begin position="390"/>
        <end position="401"/>
    </location>
</feature>
<keyword evidence="4 12" id="KW-0863">Zinc-finger</keyword>
<reference evidence="17" key="2">
    <citation type="submission" date="2025-08" db="UniProtKB">
        <authorList>
            <consortium name="RefSeq"/>
        </authorList>
    </citation>
    <scope>IDENTIFICATION</scope>
    <source>
        <strain evidence="17">S238N-H82</strain>
        <tissue evidence="17">Testes</tissue>
    </source>
</reference>
<comment type="cofactor">
    <cofactor evidence="10 13">
        <name>Mg(2+)</name>
        <dbReference type="ChEBI" id="CHEBI:18420"/>
    </cofactor>
    <cofactor evidence="10 13">
        <name>Mn(2+)</name>
        <dbReference type="ChEBI" id="CHEBI:29035"/>
    </cofactor>
    <text evidence="10 13">Probably binds two magnesium or manganese ions per subunit.</text>
</comment>
<keyword evidence="6" id="KW-0862">Zinc</keyword>
<keyword evidence="16" id="KW-1185">Reference proteome</keyword>
<keyword evidence="5" id="KW-0378">Hydrolase</keyword>
<dbReference type="CDD" id="cd09088">
    <property type="entry name" value="Ape2-like_AP-endo"/>
    <property type="match status" value="1"/>
</dbReference>
<dbReference type="PROSITE" id="PS51435">
    <property type="entry name" value="AP_NUCLEASE_F1_4"/>
    <property type="match status" value="1"/>
</dbReference>
<dbReference type="GO" id="GO:0008270">
    <property type="term" value="F:zinc ion binding"/>
    <property type="evidence" value="ECO:0007669"/>
    <property type="project" value="UniProtKB-KW"/>
</dbReference>
<dbReference type="PANTHER" id="PTHR22748:SF4">
    <property type="entry name" value="DNA-(APURINIC OR APYRIMIDINIC SITE) ENDONUCLEASE 2"/>
    <property type="match status" value="1"/>
</dbReference>